<accession>A0A0W8EB55</accession>
<dbReference type="GO" id="GO:0005524">
    <property type="term" value="F:ATP binding"/>
    <property type="evidence" value="ECO:0007669"/>
    <property type="project" value="UniProtKB-KW"/>
</dbReference>
<dbReference type="PROSITE" id="PS50893">
    <property type="entry name" value="ABC_TRANSPORTER_2"/>
    <property type="match status" value="1"/>
</dbReference>
<evidence type="ECO:0000256" key="3">
    <source>
        <dbReference type="ARBA" id="ARBA00022741"/>
    </source>
</evidence>
<dbReference type="PANTHER" id="PTHR46743:SF2">
    <property type="entry name" value="TEICHOIC ACIDS EXPORT ATP-BINDING PROTEIN TAGH"/>
    <property type="match status" value="1"/>
</dbReference>
<dbReference type="SMART" id="SM00382">
    <property type="entry name" value="AAA"/>
    <property type="match status" value="1"/>
</dbReference>
<dbReference type="InterPro" id="IPR017871">
    <property type="entry name" value="ABC_transporter-like_CS"/>
</dbReference>
<evidence type="ECO:0000256" key="1">
    <source>
        <dbReference type="ARBA" id="ARBA00005417"/>
    </source>
</evidence>
<protein>
    <submittedName>
        <fullName evidence="6">Teichoic acid export atp-binding protein tagh</fullName>
        <ecNumber evidence="6">3.6.3.40</ecNumber>
    </submittedName>
</protein>
<keyword evidence="3" id="KW-0547">Nucleotide-binding</keyword>
<evidence type="ECO:0000256" key="4">
    <source>
        <dbReference type="ARBA" id="ARBA00022840"/>
    </source>
</evidence>
<dbReference type="InterPro" id="IPR003439">
    <property type="entry name" value="ABC_transporter-like_ATP-bd"/>
</dbReference>
<feature type="domain" description="ABC transporter" evidence="5">
    <location>
        <begin position="19"/>
        <end position="241"/>
    </location>
</feature>
<evidence type="ECO:0000313" key="6">
    <source>
        <dbReference type="EMBL" id="KUG05797.1"/>
    </source>
</evidence>
<dbReference type="PANTHER" id="PTHR46743">
    <property type="entry name" value="TEICHOIC ACIDS EXPORT ATP-BINDING PROTEIN TAGH"/>
    <property type="match status" value="1"/>
</dbReference>
<dbReference type="GO" id="GO:0016887">
    <property type="term" value="F:ATP hydrolysis activity"/>
    <property type="evidence" value="ECO:0007669"/>
    <property type="project" value="InterPro"/>
</dbReference>
<dbReference type="AlphaFoldDB" id="A0A0W8EB55"/>
<reference evidence="6" key="1">
    <citation type="journal article" date="2015" name="Proc. Natl. Acad. Sci. U.S.A.">
        <title>Networks of energetic and metabolic interactions define dynamics in microbial communities.</title>
        <authorList>
            <person name="Embree M."/>
            <person name="Liu J.K."/>
            <person name="Al-Bassam M.M."/>
            <person name="Zengler K."/>
        </authorList>
    </citation>
    <scope>NUCLEOTIDE SEQUENCE</scope>
</reference>
<sequence length="422" mass="47130">MIKIEGISKTFKLYRSPADRIKEILFRKQYHKDFIALDDVSFEIGAGQTLGIIGQNGAGKSTLLKILSGIVIPDSGTIRIDGKVTGLLELGTGFNAEMTGLENIFMNGMLIGMTRDEINLKKKTIIDFSELGDFIYEPLKTYSSGMMMRLAFAVAIHADPTCFLVDEALSVGDAYFQQKCMRKIQEFRARGGSIVFVSHDMNAVMTLCDNAILLDHGKVISYGIPRSIVDAYISRICIQSHKGEKPVNLVDARDTLNNHSNISTHEIEFDSIRILNPSKNVITHAYYDDEITISFSFRSLRHIEDPAFGILIRNRYGMSIFGTNTHLLHQKNNPLLPGKMYRVSYRLKVPLQPDDYLITVAIDNAGKATNSFDEYLLRLNDIATLKVVRNEKQPLYEGVTNLNPTINVEAITNGIPGGVLNE</sequence>
<dbReference type="InterPro" id="IPR003593">
    <property type="entry name" value="AAA+_ATPase"/>
</dbReference>
<name>A0A0W8EB55_9ZZZZ</name>
<dbReference type="InterPro" id="IPR050683">
    <property type="entry name" value="Bact_Polysacc_Export_ATP-bd"/>
</dbReference>
<dbReference type="InterPro" id="IPR029439">
    <property type="entry name" value="Wzt_C"/>
</dbReference>
<dbReference type="Gene3D" id="3.40.50.300">
    <property type="entry name" value="P-loop containing nucleotide triphosphate hydrolases"/>
    <property type="match status" value="1"/>
</dbReference>
<dbReference type="GO" id="GO:0016020">
    <property type="term" value="C:membrane"/>
    <property type="evidence" value="ECO:0007669"/>
    <property type="project" value="InterPro"/>
</dbReference>
<dbReference type="EMBL" id="LNQE01001766">
    <property type="protein sequence ID" value="KUG05797.1"/>
    <property type="molecule type" value="Genomic_DNA"/>
</dbReference>
<keyword evidence="6" id="KW-0378">Hydrolase</keyword>
<evidence type="ECO:0000259" key="5">
    <source>
        <dbReference type="PROSITE" id="PS50893"/>
    </source>
</evidence>
<dbReference type="CDD" id="cd10147">
    <property type="entry name" value="Wzt_C-like"/>
    <property type="match status" value="1"/>
</dbReference>
<dbReference type="EC" id="3.6.3.40" evidence="6"/>
<dbReference type="CDD" id="cd03220">
    <property type="entry name" value="ABC_KpsT_Wzt"/>
    <property type="match status" value="1"/>
</dbReference>
<dbReference type="PROSITE" id="PS00211">
    <property type="entry name" value="ABC_TRANSPORTER_1"/>
    <property type="match status" value="1"/>
</dbReference>
<comment type="similarity">
    <text evidence="1">Belongs to the ABC transporter superfamily.</text>
</comment>
<dbReference type="Gene3D" id="2.70.50.60">
    <property type="entry name" value="abc- transporter (atp binding component) like domain"/>
    <property type="match status" value="1"/>
</dbReference>
<dbReference type="SUPFAM" id="SSF52540">
    <property type="entry name" value="P-loop containing nucleoside triphosphate hydrolases"/>
    <property type="match status" value="1"/>
</dbReference>
<dbReference type="InterPro" id="IPR015860">
    <property type="entry name" value="ABC_transpr_TagH-like"/>
</dbReference>
<proteinExistence type="inferred from homology"/>
<dbReference type="GO" id="GO:0140359">
    <property type="term" value="F:ABC-type transporter activity"/>
    <property type="evidence" value="ECO:0007669"/>
    <property type="project" value="InterPro"/>
</dbReference>
<evidence type="ECO:0000256" key="2">
    <source>
        <dbReference type="ARBA" id="ARBA00022448"/>
    </source>
</evidence>
<comment type="caution">
    <text evidence="6">The sequence shown here is derived from an EMBL/GenBank/DDBJ whole genome shotgun (WGS) entry which is preliminary data.</text>
</comment>
<dbReference type="Pfam" id="PF00005">
    <property type="entry name" value="ABC_tran"/>
    <property type="match status" value="1"/>
</dbReference>
<gene>
    <name evidence="6" type="ORF">ASZ90_016776</name>
</gene>
<organism evidence="6">
    <name type="scientific">hydrocarbon metagenome</name>
    <dbReference type="NCBI Taxonomy" id="938273"/>
    <lineage>
        <taxon>unclassified sequences</taxon>
        <taxon>metagenomes</taxon>
        <taxon>ecological metagenomes</taxon>
    </lineage>
</organism>
<dbReference type="InterPro" id="IPR027417">
    <property type="entry name" value="P-loop_NTPase"/>
</dbReference>
<dbReference type="Pfam" id="PF14524">
    <property type="entry name" value="Wzt_C"/>
    <property type="match status" value="1"/>
</dbReference>
<keyword evidence="2" id="KW-0813">Transport</keyword>
<keyword evidence="4 6" id="KW-0067">ATP-binding</keyword>